<protein>
    <submittedName>
        <fullName evidence="1">Uncharacterized protein</fullName>
    </submittedName>
</protein>
<accession>A0A369K6Y4</accession>
<keyword evidence="2" id="KW-1185">Reference proteome</keyword>
<reference evidence="1" key="1">
    <citation type="submission" date="2018-04" db="EMBL/GenBank/DDBJ databases">
        <title>Whole genome sequencing of Hypsizygus marmoreus.</title>
        <authorList>
            <person name="Choi I.-G."/>
            <person name="Min B."/>
            <person name="Kim J.-G."/>
            <person name="Kim S."/>
            <person name="Oh Y.-L."/>
            <person name="Kong W.-S."/>
            <person name="Park H."/>
            <person name="Jeong J."/>
            <person name="Song E.-S."/>
        </authorList>
    </citation>
    <scope>NUCLEOTIDE SEQUENCE [LARGE SCALE GENOMIC DNA]</scope>
    <source>
        <strain evidence="1">51987-8</strain>
    </source>
</reference>
<organism evidence="1 2">
    <name type="scientific">Hypsizygus marmoreus</name>
    <name type="common">White beech mushroom</name>
    <name type="synonym">Agaricus marmoreus</name>
    <dbReference type="NCBI Taxonomy" id="39966"/>
    <lineage>
        <taxon>Eukaryota</taxon>
        <taxon>Fungi</taxon>
        <taxon>Dikarya</taxon>
        <taxon>Basidiomycota</taxon>
        <taxon>Agaricomycotina</taxon>
        <taxon>Agaricomycetes</taxon>
        <taxon>Agaricomycetidae</taxon>
        <taxon>Agaricales</taxon>
        <taxon>Tricholomatineae</taxon>
        <taxon>Lyophyllaceae</taxon>
        <taxon>Hypsizygus</taxon>
    </lineage>
</organism>
<dbReference type="InParanoid" id="A0A369K6Y4"/>
<comment type="caution">
    <text evidence="1">The sequence shown here is derived from an EMBL/GenBank/DDBJ whole genome shotgun (WGS) entry which is preliminary data.</text>
</comment>
<dbReference type="OrthoDB" id="3144838at2759"/>
<sequence length="212" mass="23894">MLQSAGEVSRSENQTTDVHQLISQKCKRQLISILEFQDELSRIEEQGKEIAPYVKAFEAFLNPSATKIPETDFSLLNRTNLTTMGIKFGTLQIKEQELDSLVSISRQTHHPHIERLCARIQLIYHHVDMQSGARMITESILWTVAEIAAGDSKLPLCMFPDMPIGSGEGVLIKNAVTGGETWLTGKTDYGICTYDEKRVDRSAYWSCHYESV</sequence>
<dbReference type="EMBL" id="LUEZ02000010">
    <property type="protein sequence ID" value="RDB29332.1"/>
    <property type="molecule type" value="Genomic_DNA"/>
</dbReference>
<gene>
    <name evidence="1" type="ORF">Hypma_016129</name>
</gene>
<evidence type="ECO:0000313" key="1">
    <source>
        <dbReference type="EMBL" id="RDB29332.1"/>
    </source>
</evidence>
<evidence type="ECO:0000313" key="2">
    <source>
        <dbReference type="Proteomes" id="UP000076154"/>
    </source>
</evidence>
<dbReference type="AlphaFoldDB" id="A0A369K6Y4"/>
<proteinExistence type="predicted"/>
<dbReference type="Proteomes" id="UP000076154">
    <property type="component" value="Unassembled WGS sequence"/>
</dbReference>
<name>A0A369K6Y4_HYPMA</name>